<feature type="compositionally biased region" description="Polar residues" evidence="1">
    <location>
        <begin position="36"/>
        <end position="60"/>
    </location>
</feature>
<feature type="region of interest" description="Disordered" evidence="1">
    <location>
        <begin position="1"/>
        <end position="69"/>
    </location>
</feature>
<sequence length="69" mass="7873">MSNSENNNQDNNTPERKKISLKEAMQQKLASKKQEQSTGKYSANSAKNNTNMKSQLTKKPNTQRRKMGE</sequence>
<evidence type="ECO:0000313" key="2">
    <source>
        <dbReference type="EMBL" id="MBU5676619.1"/>
    </source>
</evidence>
<dbReference type="RefSeq" id="WP_216416585.1">
    <property type="nucleotide sequence ID" value="NZ_JAHLQK010000003.1"/>
</dbReference>
<evidence type="ECO:0000313" key="3">
    <source>
        <dbReference type="Proteomes" id="UP000779508"/>
    </source>
</evidence>
<evidence type="ECO:0000256" key="1">
    <source>
        <dbReference type="SAM" id="MobiDB-lite"/>
    </source>
</evidence>
<gene>
    <name evidence="2" type="ORF">KQI88_09330</name>
</gene>
<comment type="caution">
    <text evidence="2">The sequence shown here is derived from an EMBL/GenBank/DDBJ whole genome shotgun (WGS) entry which is preliminary data.</text>
</comment>
<proteinExistence type="predicted"/>
<accession>A0ABS6G2N1</accession>
<dbReference type="EMBL" id="JAHLQK010000003">
    <property type="protein sequence ID" value="MBU5676619.1"/>
    <property type="molecule type" value="Genomic_DNA"/>
</dbReference>
<organism evidence="2 3">
    <name type="scientific">Alkaliphilus flagellatus</name>
    <dbReference type="NCBI Taxonomy" id="2841507"/>
    <lineage>
        <taxon>Bacteria</taxon>
        <taxon>Bacillati</taxon>
        <taxon>Bacillota</taxon>
        <taxon>Clostridia</taxon>
        <taxon>Peptostreptococcales</taxon>
        <taxon>Natronincolaceae</taxon>
        <taxon>Alkaliphilus</taxon>
    </lineage>
</organism>
<feature type="compositionally biased region" description="Low complexity" evidence="1">
    <location>
        <begin position="1"/>
        <end position="12"/>
    </location>
</feature>
<keyword evidence="3" id="KW-1185">Reference proteome</keyword>
<dbReference type="Proteomes" id="UP000779508">
    <property type="component" value="Unassembled WGS sequence"/>
</dbReference>
<reference evidence="2 3" key="1">
    <citation type="submission" date="2021-06" db="EMBL/GenBank/DDBJ databases">
        <authorList>
            <person name="Sun Q."/>
            <person name="Li D."/>
        </authorList>
    </citation>
    <scope>NUCLEOTIDE SEQUENCE [LARGE SCALE GENOMIC DNA]</scope>
    <source>
        <strain evidence="2 3">MSJ-5</strain>
    </source>
</reference>
<protein>
    <submittedName>
        <fullName evidence="2">Uncharacterized protein</fullName>
    </submittedName>
</protein>
<name>A0ABS6G2N1_9FIRM</name>